<name>A0AAV4RNV7_9ARAC</name>
<evidence type="ECO:0000256" key="2">
    <source>
        <dbReference type="SAM" id="Phobius"/>
    </source>
</evidence>
<feature type="compositionally biased region" description="Basic residues" evidence="1">
    <location>
        <begin position="34"/>
        <end position="43"/>
    </location>
</feature>
<accession>A0AAV4RNV7</accession>
<dbReference type="Proteomes" id="UP001054837">
    <property type="component" value="Unassembled WGS sequence"/>
</dbReference>
<reference evidence="3 4" key="1">
    <citation type="submission" date="2021-06" db="EMBL/GenBank/DDBJ databases">
        <title>Caerostris darwini draft genome.</title>
        <authorList>
            <person name="Kono N."/>
            <person name="Arakawa K."/>
        </authorList>
    </citation>
    <scope>NUCLEOTIDE SEQUENCE [LARGE SCALE GENOMIC DNA]</scope>
</reference>
<protein>
    <submittedName>
        <fullName evidence="3">Uncharacterized protein</fullName>
    </submittedName>
</protein>
<comment type="caution">
    <text evidence="3">The sequence shown here is derived from an EMBL/GenBank/DDBJ whole genome shotgun (WGS) entry which is preliminary data.</text>
</comment>
<keyword evidence="2" id="KW-1133">Transmembrane helix</keyword>
<organism evidence="3 4">
    <name type="scientific">Caerostris darwini</name>
    <dbReference type="NCBI Taxonomy" id="1538125"/>
    <lineage>
        <taxon>Eukaryota</taxon>
        <taxon>Metazoa</taxon>
        <taxon>Ecdysozoa</taxon>
        <taxon>Arthropoda</taxon>
        <taxon>Chelicerata</taxon>
        <taxon>Arachnida</taxon>
        <taxon>Araneae</taxon>
        <taxon>Araneomorphae</taxon>
        <taxon>Entelegynae</taxon>
        <taxon>Araneoidea</taxon>
        <taxon>Araneidae</taxon>
        <taxon>Caerostris</taxon>
    </lineage>
</organism>
<feature type="region of interest" description="Disordered" evidence="1">
    <location>
        <begin position="1"/>
        <end position="81"/>
    </location>
</feature>
<dbReference type="AlphaFoldDB" id="A0AAV4RNV7"/>
<keyword evidence="2" id="KW-0812">Transmembrane</keyword>
<evidence type="ECO:0000256" key="1">
    <source>
        <dbReference type="SAM" id="MobiDB-lite"/>
    </source>
</evidence>
<evidence type="ECO:0000313" key="3">
    <source>
        <dbReference type="EMBL" id="GIY22016.1"/>
    </source>
</evidence>
<dbReference type="EMBL" id="BPLQ01006387">
    <property type="protein sequence ID" value="GIY22016.1"/>
    <property type="molecule type" value="Genomic_DNA"/>
</dbReference>
<feature type="compositionally biased region" description="Basic and acidic residues" evidence="1">
    <location>
        <begin position="44"/>
        <end position="78"/>
    </location>
</feature>
<gene>
    <name evidence="3" type="primary">AVEN_150607_1</name>
    <name evidence="3" type="ORF">CDAR_45281</name>
</gene>
<feature type="transmembrane region" description="Helical" evidence="2">
    <location>
        <begin position="118"/>
        <end position="139"/>
    </location>
</feature>
<evidence type="ECO:0000313" key="4">
    <source>
        <dbReference type="Proteomes" id="UP001054837"/>
    </source>
</evidence>
<keyword evidence="4" id="KW-1185">Reference proteome</keyword>
<proteinExistence type="predicted"/>
<sequence>MDFDRQRPRQKNAPNSDTDSKYYFSDVGDTGRQKVAKQLRRRKNPDESDAKEDHKGKSFPSDKREPKYQRSEEKEKNYPDQFQLRSETKFSSIPESFPKLGDKIVLGCRLLIKPIHEILWVGKLISSVAIATASWGFYLNWQLIHLALS</sequence>
<keyword evidence="2" id="KW-0472">Membrane</keyword>